<proteinExistence type="predicted"/>
<dbReference type="InterPro" id="IPR058596">
    <property type="entry name" value="TraC-like_dom"/>
</dbReference>
<sequence>MSDKFIDELSPIGGVYSDFIYMKDNRLISIIKVQGFNVDMLSSYDQNALFDDYGTFIAQNAHYLPQTVSKTVPIRLEDYIKNWKKVYVMSEKETQTNEELRQLRASYLAEYQKVESNVKMAKKEHFMVLSEDIKNPTIEFLKAAEQNLRAKTDEVKRSLGDFLEGYTSNITVLSSYEAKKLLHQYLDYEMSMFG</sequence>
<evidence type="ECO:0000259" key="2">
    <source>
        <dbReference type="Pfam" id="PF26593"/>
    </source>
</evidence>
<dbReference type="AlphaFoldDB" id="A0A1I6U3N0"/>
<feature type="domain" description="TraC-like" evidence="2">
    <location>
        <begin position="19"/>
        <end position="130"/>
    </location>
</feature>
<dbReference type="OrthoDB" id="2198991at2"/>
<keyword evidence="6" id="KW-1185">Reference proteome</keyword>
<dbReference type="EMBL" id="FPAI01000021">
    <property type="protein sequence ID" value="SFS95994.1"/>
    <property type="molecule type" value="Genomic_DNA"/>
</dbReference>
<dbReference type="EMBL" id="BJWJ01000060">
    <property type="protein sequence ID" value="GEM05898.1"/>
    <property type="molecule type" value="Genomic_DNA"/>
</dbReference>
<protein>
    <recommendedName>
        <fullName evidence="2">TraC-like domain-containing protein</fullName>
    </recommendedName>
</protein>
<dbReference type="Pfam" id="PF26593">
    <property type="entry name" value="TraC-like"/>
    <property type="match status" value="1"/>
</dbReference>
<gene>
    <name evidence="3" type="ORF">HMI01_28860</name>
    <name evidence="4" type="ORF">SAMN05421668_12139</name>
</gene>
<dbReference type="Proteomes" id="UP000321773">
    <property type="component" value="Unassembled WGS sequence"/>
</dbReference>
<evidence type="ECO:0000313" key="6">
    <source>
        <dbReference type="Proteomes" id="UP000321773"/>
    </source>
</evidence>
<reference evidence="4 5" key="1">
    <citation type="submission" date="2016-10" db="EMBL/GenBank/DDBJ databases">
        <authorList>
            <person name="de Groot N.N."/>
        </authorList>
    </citation>
    <scope>NUCLEOTIDE SEQUENCE [LARGE SCALE GENOMIC DNA]</scope>
    <source>
        <strain evidence="4 5">DSM 17074</strain>
    </source>
</reference>
<dbReference type="RefSeq" id="WP_089854972.1">
    <property type="nucleotide sequence ID" value="NZ_BJWJ01000060.1"/>
</dbReference>
<evidence type="ECO:0000313" key="5">
    <source>
        <dbReference type="Proteomes" id="UP000199139"/>
    </source>
</evidence>
<name>A0A1I6U3N0_9BACI</name>
<keyword evidence="1" id="KW-0175">Coiled coil</keyword>
<dbReference type="Proteomes" id="UP000199139">
    <property type="component" value="Unassembled WGS sequence"/>
</dbReference>
<feature type="coiled-coil region" evidence="1">
    <location>
        <begin position="97"/>
        <end position="161"/>
    </location>
</feature>
<evidence type="ECO:0000313" key="3">
    <source>
        <dbReference type="EMBL" id="GEM05898.1"/>
    </source>
</evidence>
<reference evidence="3 6" key="2">
    <citation type="submission" date="2019-07" db="EMBL/GenBank/DDBJ databases">
        <title>Whole genome shotgun sequence of Halolactibacillus miurensis NBRC 100873.</title>
        <authorList>
            <person name="Hosoyama A."/>
            <person name="Uohara A."/>
            <person name="Ohji S."/>
            <person name="Ichikawa N."/>
        </authorList>
    </citation>
    <scope>NUCLEOTIDE SEQUENCE [LARGE SCALE GENOMIC DNA]</scope>
    <source>
        <strain evidence="3 6">NBRC 100873</strain>
    </source>
</reference>
<organism evidence="4 5">
    <name type="scientific">Halolactibacillus miurensis</name>
    <dbReference type="NCBI Taxonomy" id="306541"/>
    <lineage>
        <taxon>Bacteria</taxon>
        <taxon>Bacillati</taxon>
        <taxon>Bacillota</taxon>
        <taxon>Bacilli</taxon>
        <taxon>Bacillales</taxon>
        <taxon>Bacillaceae</taxon>
        <taxon>Halolactibacillus</taxon>
    </lineage>
</organism>
<evidence type="ECO:0000256" key="1">
    <source>
        <dbReference type="SAM" id="Coils"/>
    </source>
</evidence>
<accession>A0A1I6U3N0</accession>
<dbReference type="STRING" id="306541.SAMN05421668_12139"/>
<evidence type="ECO:0000313" key="4">
    <source>
        <dbReference type="EMBL" id="SFS95994.1"/>
    </source>
</evidence>